<name>A0ABT5JY62_9BURK</name>
<proteinExistence type="inferred from homology"/>
<keyword evidence="5 10" id="KW-0145">Chemotaxis</keyword>
<dbReference type="Proteomes" id="UP001221208">
    <property type="component" value="Unassembled WGS sequence"/>
</dbReference>
<evidence type="ECO:0000256" key="9">
    <source>
        <dbReference type="ARBA" id="ARBA00023136"/>
    </source>
</evidence>
<comment type="similarity">
    <text evidence="3 10">Belongs to the FliL family.</text>
</comment>
<comment type="function">
    <text evidence="1 10">Controls the rotational direction of flagella during chemotaxis.</text>
</comment>
<dbReference type="EMBL" id="JAQQXR010000001">
    <property type="protein sequence ID" value="MDC8756492.1"/>
    <property type="molecule type" value="Genomic_DNA"/>
</dbReference>
<evidence type="ECO:0000256" key="5">
    <source>
        <dbReference type="ARBA" id="ARBA00022500"/>
    </source>
</evidence>
<evidence type="ECO:0000313" key="12">
    <source>
        <dbReference type="Proteomes" id="UP001221208"/>
    </source>
</evidence>
<evidence type="ECO:0000256" key="8">
    <source>
        <dbReference type="ARBA" id="ARBA00022989"/>
    </source>
</evidence>
<evidence type="ECO:0000256" key="2">
    <source>
        <dbReference type="ARBA" id="ARBA00004162"/>
    </source>
</evidence>
<keyword evidence="8" id="KW-1133">Transmembrane helix</keyword>
<protein>
    <recommendedName>
        <fullName evidence="10">Flagellar protein FliL</fullName>
    </recommendedName>
</protein>
<dbReference type="Pfam" id="PF03748">
    <property type="entry name" value="FliL"/>
    <property type="match status" value="1"/>
</dbReference>
<comment type="caution">
    <text evidence="11">The sequence shown here is derived from an EMBL/GenBank/DDBJ whole genome shotgun (WGS) entry which is preliminary data.</text>
</comment>
<keyword evidence="9 10" id="KW-0472">Membrane</keyword>
<keyword evidence="11" id="KW-0966">Cell projection</keyword>
<evidence type="ECO:0000256" key="4">
    <source>
        <dbReference type="ARBA" id="ARBA00022475"/>
    </source>
</evidence>
<keyword evidence="4" id="KW-1003">Cell membrane</keyword>
<evidence type="ECO:0000256" key="3">
    <source>
        <dbReference type="ARBA" id="ARBA00008281"/>
    </source>
</evidence>
<evidence type="ECO:0000256" key="7">
    <source>
        <dbReference type="ARBA" id="ARBA00022779"/>
    </source>
</evidence>
<dbReference type="InterPro" id="IPR005503">
    <property type="entry name" value="FliL"/>
</dbReference>
<accession>A0ABT5JY62</accession>
<keyword evidence="7 10" id="KW-0283">Flagellar rotation</keyword>
<sequence length="155" mass="17016">MKLIAGFLIVAIVGAGAAGGALWWLYLKKPAQAGGAHTETVEVQPATGKHARKYLTLEKVIVMLRRAPGDTESHYLSADLVITTTEEKEKHTKDHLPLMRSIAVKALSSYPMDKAQMMTVDQFAEQINTAFDASYAKEKAEKPFSEVMIGKLIIE</sequence>
<keyword evidence="11" id="KW-0282">Flagellum</keyword>
<keyword evidence="11" id="KW-0969">Cilium</keyword>
<evidence type="ECO:0000313" key="11">
    <source>
        <dbReference type="EMBL" id="MDC8756492.1"/>
    </source>
</evidence>
<dbReference type="RefSeq" id="WP_273669124.1">
    <property type="nucleotide sequence ID" value="NZ_JAQQXR010000001.1"/>
</dbReference>
<comment type="subcellular location">
    <subcellularLocation>
        <location evidence="10">Cell inner membrane</location>
    </subcellularLocation>
    <subcellularLocation>
        <location evidence="2">Cell membrane</location>
        <topology evidence="2">Single-pass membrane protein</topology>
    </subcellularLocation>
</comment>
<evidence type="ECO:0000256" key="6">
    <source>
        <dbReference type="ARBA" id="ARBA00022692"/>
    </source>
</evidence>
<keyword evidence="12" id="KW-1185">Reference proteome</keyword>
<gene>
    <name evidence="11" type="ORF">OIK44_02685</name>
</gene>
<reference evidence="11 12" key="1">
    <citation type="submission" date="2022-10" db="EMBL/GenBank/DDBJ databases">
        <title>Janthinobacterium sp. hw3 Genome sequencing.</title>
        <authorList>
            <person name="Park S."/>
        </authorList>
    </citation>
    <scope>NUCLEOTIDE SEQUENCE [LARGE SCALE GENOMIC DNA]</scope>
    <source>
        <strain evidence="12">hw3</strain>
    </source>
</reference>
<evidence type="ECO:0000256" key="1">
    <source>
        <dbReference type="ARBA" id="ARBA00002254"/>
    </source>
</evidence>
<evidence type="ECO:0000256" key="10">
    <source>
        <dbReference type="RuleBase" id="RU364125"/>
    </source>
</evidence>
<keyword evidence="10" id="KW-0997">Cell inner membrane</keyword>
<organism evidence="11 12">
    <name type="scientific">Janthinobacterium fluminis</name>
    <dbReference type="NCBI Taxonomy" id="2987524"/>
    <lineage>
        <taxon>Bacteria</taxon>
        <taxon>Pseudomonadati</taxon>
        <taxon>Pseudomonadota</taxon>
        <taxon>Betaproteobacteria</taxon>
        <taxon>Burkholderiales</taxon>
        <taxon>Oxalobacteraceae</taxon>
        <taxon>Janthinobacterium</taxon>
    </lineage>
</organism>
<keyword evidence="6" id="KW-0812">Transmembrane</keyword>